<dbReference type="AlphaFoldDB" id="A0A486XML8"/>
<evidence type="ECO:0000313" key="1">
    <source>
        <dbReference type="EMBL" id="VHO03390.1"/>
    </source>
</evidence>
<organism evidence="1">
    <name type="scientific">Rheinheimera sp. BAL341</name>
    <dbReference type="NCBI Taxonomy" id="1708203"/>
    <lineage>
        <taxon>Bacteria</taxon>
        <taxon>Pseudomonadati</taxon>
        <taxon>Pseudomonadota</taxon>
        <taxon>Gammaproteobacteria</taxon>
        <taxon>Chromatiales</taxon>
        <taxon>Chromatiaceae</taxon>
        <taxon>Rheinheimera</taxon>
    </lineage>
</organism>
<name>A0A486XML8_9GAMM</name>
<sequence>MSTKEWISSHPSGASLYQECFYDFEKHAANPNPAVIQIENPGNFSITKEEHAGAGPYSQLVVEIPAERFDEIAIAWCKNRKLQGRLGGPVGQEWGSPDCDLE</sequence>
<reference evidence="1" key="1">
    <citation type="submission" date="2019-04" db="EMBL/GenBank/DDBJ databases">
        <authorList>
            <person name="Brambilla D."/>
        </authorList>
    </citation>
    <scope>NUCLEOTIDE SEQUENCE</scope>
    <source>
        <strain evidence="1">BAL1</strain>
    </source>
</reference>
<protein>
    <submittedName>
        <fullName evidence="1">Uncharacterized protein</fullName>
    </submittedName>
</protein>
<gene>
    <name evidence="1" type="ORF">BAL341_1392</name>
</gene>
<proteinExistence type="predicted"/>
<accession>A0A486XML8</accession>
<dbReference type="EMBL" id="CAAJGR010000082">
    <property type="protein sequence ID" value="VHO03390.1"/>
    <property type="molecule type" value="Genomic_DNA"/>
</dbReference>